<keyword evidence="3 8" id="KW-0813">Transport</keyword>
<dbReference type="Gene3D" id="2.60.15.10">
    <property type="entry name" value="F0F1 ATP synthase delta/epsilon subunit, N-terminal"/>
    <property type="match status" value="1"/>
</dbReference>
<dbReference type="NCBIfam" id="TIGR01216">
    <property type="entry name" value="ATP_synt_epsi"/>
    <property type="match status" value="1"/>
</dbReference>
<dbReference type="Pfam" id="PF02823">
    <property type="entry name" value="ATP-synt_DE_N"/>
    <property type="match status" value="1"/>
</dbReference>
<organism evidence="11 12">
    <name type="scientific">Phormidium pseudopriestleyi FRX01</name>
    <dbReference type="NCBI Taxonomy" id="1759528"/>
    <lineage>
        <taxon>Bacteria</taxon>
        <taxon>Bacillati</taxon>
        <taxon>Cyanobacteriota</taxon>
        <taxon>Cyanophyceae</taxon>
        <taxon>Oscillatoriophycideae</taxon>
        <taxon>Oscillatoriales</taxon>
        <taxon>Oscillatoriaceae</taxon>
        <taxon>Phormidium</taxon>
    </lineage>
</organism>
<dbReference type="InterPro" id="IPR001469">
    <property type="entry name" value="ATP_synth_F1_dsu/esu"/>
</dbReference>
<dbReference type="RefSeq" id="WP_207089910.1">
    <property type="nucleotide sequence ID" value="NZ_JAFLQW010000551.1"/>
</dbReference>
<accession>A0ABS3FXZ4</accession>
<evidence type="ECO:0000256" key="4">
    <source>
        <dbReference type="ARBA" id="ARBA00023065"/>
    </source>
</evidence>
<keyword evidence="5 8" id="KW-0472">Membrane</keyword>
<keyword evidence="12" id="KW-1185">Reference proteome</keyword>
<name>A0ABS3FXZ4_9CYAN</name>
<dbReference type="SUPFAM" id="SSF51344">
    <property type="entry name" value="Epsilon subunit of F1F0-ATP synthase N-terminal domain"/>
    <property type="match status" value="1"/>
</dbReference>
<dbReference type="PANTHER" id="PTHR13822">
    <property type="entry name" value="ATP SYNTHASE DELTA/EPSILON CHAIN"/>
    <property type="match status" value="1"/>
</dbReference>
<dbReference type="PANTHER" id="PTHR13822:SF10">
    <property type="entry name" value="ATP SYNTHASE EPSILON CHAIN, CHLOROPLASTIC"/>
    <property type="match status" value="1"/>
</dbReference>
<dbReference type="Proteomes" id="UP000664844">
    <property type="component" value="Unassembled WGS sequence"/>
</dbReference>
<comment type="similarity">
    <text evidence="2 8 9">Belongs to the ATPase epsilon chain family.</text>
</comment>
<dbReference type="InterPro" id="IPR020546">
    <property type="entry name" value="ATP_synth_F1_dsu/esu_N"/>
</dbReference>
<evidence type="ECO:0000256" key="7">
    <source>
        <dbReference type="ARBA" id="ARBA00023310"/>
    </source>
</evidence>
<keyword evidence="8" id="KW-0793">Thylakoid</keyword>
<gene>
    <name evidence="8 11" type="primary">atpC</name>
    <name evidence="11" type="ORF">J0895_20820</name>
</gene>
<evidence type="ECO:0000256" key="8">
    <source>
        <dbReference type="HAMAP-Rule" id="MF_00530"/>
    </source>
</evidence>
<proteinExistence type="inferred from homology"/>
<comment type="subunit">
    <text evidence="8 9">F-type ATPases have 2 components, CF(1) - the catalytic core - and CF(0) - the membrane proton channel. CF(1) has five subunits: alpha(3), beta(3), gamma(1), delta(1), epsilon(1). CF(0) has three main subunits: a, b and c.</text>
</comment>
<dbReference type="HAMAP" id="MF_00530">
    <property type="entry name" value="ATP_synth_epsil_bac"/>
    <property type="match status" value="1"/>
</dbReference>
<comment type="caution">
    <text evidence="11">The sequence shown here is derived from an EMBL/GenBank/DDBJ whole genome shotgun (WGS) entry which is preliminary data.</text>
</comment>
<reference evidence="11 12" key="1">
    <citation type="submission" date="2021-03" db="EMBL/GenBank/DDBJ databases">
        <title>Metabolic Capacity of the Antarctic Cyanobacterium Phormidium pseudopriestleyi that Sustains Oxygenic Photosynthesis in the Presence of Hydrogen Sulfide.</title>
        <authorList>
            <person name="Lumian J.E."/>
            <person name="Jungblut A.D."/>
            <person name="Dillon M.L."/>
            <person name="Hawes I."/>
            <person name="Doran P.T."/>
            <person name="Mackey T.J."/>
            <person name="Dick G.J."/>
            <person name="Grettenberger C.L."/>
            <person name="Sumner D.Y."/>
        </authorList>
    </citation>
    <scope>NUCLEOTIDE SEQUENCE [LARGE SCALE GENOMIC DNA]</scope>
    <source>
        <strain evidence="11 12">FRX01</strain>
    </source>
</reference>
<dbReference type="InterPro" id="IPR036771">
    <property type="entry name" value="ATPsynth_dsu/esu_N"/>
</dbReference>
<keyword evidence="6 8" id="KW-0139">CF(1)</keyword>
<evidence type="ECO:0000256" key="5">
    <source>
        <dbReference type="ARBA" id="ARBA00023136"/>
    </source>
</evidence>
<dbReference type="CDD" id="cd12152">
    <property type="entry name" value="F1-ATPase_delta"/>
    <property type="match status" value="1"/>
</dbReference>
<evidence type="ECO:0000313" key="11">
    <source>
        <dbReference type="EMBL" id="MBO0351476.1"/>
    </source>
</evidence>
<feature type="domain" description="ATP synthase F1 complex delta/epsilon subunit N-terminal" evidence="10">
    <location>
        <begin position="3"/>
        <end position="81"/>
    </location>
</feature>
<evidence type="ECO:0000256" key="3">
    <source>
        <dbReference type="ARBA" id="ARBA00022448"/>
    </source>
</evidence>
<keyword evidence="8" id="KW-0375">Hydrogen ion transport</keyword>
<evidence type="ECO:0000256" key="6">
    <source>
        <dbReference type="ARBA" id="ARBA00023196"/>
    </source>
</evidence>
<comment type="subcellular location">
    <subcellularLocation>
        <location evidence="8">Cellular thylakoid membrane</location>
        <topology evidence="8">Peripheral membrane protein</topology>
    </subcellularLocation>
    <subcellularLocation>
        <location evidence="1">Endomembrane system</location>
        <topology evidence="1">Peripheral membrane protein</topology>
    </subcellularLocation>
</comment>
<evidence type="ECO:0000313" key="12">
    <source>
        <dbReference type="Proteomes" id="UP000664844"/>
    </source>
</evidence>
<evidence type="ECO:0000259" key="10">
    <source>
        <dbReference type="Pfam" id="PF02823"/>
    </source>
</evidence>
<dbReference type="EMBL" id="JAFLQW010000551">
    <property type="protein sequence ID" value="MBO0351476.1"/>
    <property type="molecule type" value="Genomic_DNA"/>
</dbReference>
<protein>
    <recommendedName>
        <fullName evidence="8">ATP synthase epsilon chain</fullName>
    </recommendedName>
    <alternativeName>
        <fullName evidence="8">ATP synthase F1 sector epsilon subunit</fullName>
    </alternativeName>
    <alternativeName>
        <fullName evidence="8">F-ATPase epsilon subunit</fullName>
    </alternativeName>
</protein>
<comment type="function">
    <text evidence="8">Produces ATP from ADP in the presence of a proton gradient across the membrane.</text>
</comment>
<evidence type="ECO:0000256" key="2">
    <source>
        <dbReference type="ARBA" id="ARBA00005712"/>
    </source>
</evidence>
<sequence length="160" mass="17765">MILNVYVITPSKTVWNASSSEVILPTTTGKVGILCGHVAMVTFIKVGVMKIRYQQTWIPIFVQAGFAEIEGDIVTVLVNDAERGDRIDPELAHLELETAQEQLNQATNPLEKIRAQLFLEQARARDTAAREFPRSLQLDIPDPMDIKKAAVSASKVIEHL</sequence>
<evidence type="ECO:0000256" key="9">
    <source>
        <dbReference type="RuleBase" id="RU003656"/>
    </source>
</evidence>
<keyword evidence="4 8" id="KW-0406">Ion transport</keyword>
<keyword evidence="7 8" id="KW-0066">ATP synthesis</keyword>
<evidence type="ECO:0000256" key="1">
    <source>
        <dbReference type="ARBA" id="ARBA00004184"/>
    </source>
</evidence>